<name>A0A3R5XAH7_9FIRM</name>
<comment type="caution">
    <text evidence="1">The sequence shown here is derived from an EMBL/GenBank/DDBJ whole genome shotgun (WGS) entry which is preliminary data.</text>
</comment>
<organism evidence="1 2">
    <name type="scientific">Coprococcus comes</name>
    <dbReference type="NCBI Taxonomy" id="410072"/>
    <lineage>
        <taxon>Bacteria</taxon>
        <taxon>Bacillati</taxon>
        <taxon>Bacillota</taxon>
        <taxon>Clostridia</taxon>
        <taxon>Lachnospirales</taxon>
        <taxon>Lachnospiraceae</taxon>
        <taxon>Coprococcus</taxon>
    </lineage>
</organism>
<dbReference type="Proteomes" id="UP000283360">
    <property type="component" value="Unassembled WGS sequence"/>
</dbReference>
<evidence type="ECO:0000313" key="2">
    <source>
        <dbReference type="Proteomes" id="UP000283360"/>
    </source>
</evidence>
<dbReference type="AlphaFoldDB" id="A0A3R5XAH7"/>
<gene>
    <name evidence="1" type="ORF">DWX03_13585</name>
</gene>
<accession>A0A3R5XAH7</accession>
<sequence length="66" mass="7933">MIAAYEQKGWNYFEKNIYEQMNEEDSHFYGGGKIVGCILEEFDDLLKKYSLWYEPGFSWSLTTYRV</sequence>
<dbReference type="EMBL" id="QRXJ01000020">
    <property type="protein sequence ID" value="RGT87820.1"/>
    <property type="molecule type" value="Genomic_DNA"/>
</dbReference>
<reference evidence="1 2" key="1">
    <citation type="submission" date="2018-08" db="EMBL/GenBank/DDBJ databases">
        <title>A genome reference for cultivated species of the human gut microbiota.</title>
        <authorList>
            <person name="Zou Y."/>
            <person name="Xue W."/>
            <person name="Luo G."/>
        </authorList>
    </citation>
    <scope>NUCLEOTIDE SEQUENCE [LARGE SCALE GENOMIC DNA]</scope>
    <source>
        <strain evidence="1 2">AF18-12LB</strain>
    </source>
</reference>
<proteinExistence type="predicted"/>
<evidence type="ECO:0000313" key="1">
    <source>
        <dbReference type="EMBL" id="RGT87820.1"/>
    </source>
</evidence>
<keyword evidence="2" id="KW-1185">Reference proteome</keyword>
<protein>
    <submittedName>
        <fullName evidence="1">Uncharacterized protein</fullName>
    </submittedName>
</protein>